<dbReference type="RefSeq" id="WP_060486421.1">
    <property type="nucleotide sequence ID" value="NZ_LJXA01000012.1"/>
</dbReference>
<dbReference type="EC" id="6.3.2.10" evidence="10 11"/>
<dbReference type="PANTHER" id="PTHR43024">
    <property type="entry name" value="UDP-N-ACETYLMURAMOYL-TRIPEPTIDE--D-ALANYL-D-ALANINE LIGASE"/>
    <property type="match status" value="1"/>
</dbReference>
<dbReference type="InterPro" id="IPR051046">
    <property type="entry name" value="MurCDEF_CellWall_CoF430Synth"/>
</dbReference>
<dbReference type="AlphaFoldDB" id="A0A2C4PV60"/>
<keyword evidence="4 10" id="KW-0547">Nucleotide-binding</keyword>
<dbReference type="GO" id="GO:0047480">
    <property type="term" value="F:UDP-N-acetylmuramoyl-tripeptide-D-alanyl-D-alanine ligase activity"/>
    <property type="evidence" value="ECO:0007669"/>
    <property type="project" value="UniProtKB-UniRule"/>
</dbReference>
<evidence type="ECO:0000256" key="10">
    <source>
        <dbReference type="HAMAP-Rule" id="MF_02019"/>
    </source>
</evidence>
<keyword evidence="3 10" id="KW-0132">Cell division</keyword>
<feature type="binding site" evidence="10">
    <location>
        <begin position="113"/>
        <end position="119"/>
    </location>
    <ligand>
        <name>ATP</name>
        <dbReference type="ChEBI" id="CHEBI:30616"/>
    </ligand>
</feature>
<keyword evidence="18" id="KW-1185">Reference proteome</keyword>
<dbReference type="InterPro" id="IPR005863">
    <property type="entry name" value="UDP-N-AcMur_synth"/>
</dbReference>
<dbReference type="NCBIfam" id="TIGR01143">
    <property type="entry name" value="murF"/>
    <property type="match status" value="1"/>
</dbReference>
<evidence type="ECO:0000313" key="16">
    <source>
        <dbReference type="EMBL" id="PRT37139.1"/>
    </source>
</evidence>
<dbReference type="Pfam" id="PF08245">
    <property type="entry name" value="Mur_ligase_M"/>
    <property type="match status" value="1"/>
</dbReference>
<keyword evidence="7 10" id="KW-0573">Peptidoglycan synthesis</keyword>
<evidence type="ECO:0000313" key="18">
    <source>
        <dbReference type="Proteomes" id="UP000239236"/>
    </source>
</evidence>
<evidence type="ECO:0000256" key="1">
    <source>
        <dbReference type="ARBA" id="ARBA00022490"/>
    </source>
</evidence>
<evidence type="ECO:0000256" key="7">
    <source>
        <dbReference type="ARBA" id="ARBA00022984"/>
    </source>
</evidence>
<comment type="subcellular location">
    <subcellularLocation>
        <location evidence="10 11">Cytoplasm</location>
    </subcellularLocation>
</comment>
<dbReference type="GO" id="GO:0009252">
    <property type="term" value="P:peptidoglycan biosynthetic process"/>
    <property type="evidence" value="ECO:0007669"/>
    <property type="project" value="UniProtKB-UniRule"/>
</dbReference>
<protein>
    <recommendedName>
        <fullName evidence="10 11">UDP-N-acetylmuramoyl-tripeptide--D-alanyl-D-alanine ligase</fullName>
        <ecNumber evidence="10 11">6.3.2.10</ecNumber>
    </recommendedName>
    <alternativeName>
        <fullName evidence="10">D-alanyl-D-alanine-adding enzyme</fullName>
    </alternativeName>
</protein>
<dbReference type="SUPFAM" id="SSF53623">
    <property type="entry name" value="MurD-like peptide ligases, catalytic domain"/>
    <property type="match status" value="1"/>
</dbReference>
<dbReference type="GO" id="GO:0008360">
    <property type="term" value="P:regulation of cell shape"/>
    <property type="evidence" value="ECO:0007669"/>
    <property type="project" value="UniProtKB-KW"/>
</dbReference>
<evidence type="ECO:0000256" key="8">
    <source>
        <dbReference type="ARBA" id="ARBA00023306"/>
    </source>
</evidence>
<dbReference type="GO" id="GO:0005524">
    <property type="term" value="F:ATP binding"/>
    <property type="evidence" value="ECO:0007669"/>
    <property type="project" value="UniProtKB-UniRule"/>
</dbReference>
<evidence type="ECO:0000313" key="17">
    <source>
        <dbReference type="Proteomes" id="UP000223364"/>
    </source>
</evidence>
<dbReference type="PANTHER" id="PTHR43024:SF1">
    <property type="entry name" value="UDP-N-ACETYLMURAMOYL-TRIPEPTIDE--D-ALANYL-D-ALANINE LIGASE"/>
    <property type="match status" value="1"/>
</dbReference>
<dbReference type="InterPro" id="IPR013221">
    <property type="entry name" value="Mur_ligase_cen"/>
</dbReference>
<dbReference type="Pfam" id="PF02875">
    <property type="entry name" value="Mur_ligase_C"/>
    <property type="match status" value="1"/>
</dbReference>
<name>A0A2C4PV60_9BACI</name>
<dbReference type="Proteomes" id="UP000223364">
    <property type="component" value="Unassembled WGS sequence"/>
</dbReference>
<comment type="catalytic activity">
    <reaction evidence="10 11">
        <text>D-alanyl-D-alanine + UDP-N-acetyl-alpha-D-muramoyl-L-alanyl-gamma-D-glutamyl-meso-2,6-diaminopimelate + ATP = UDP-N-acetyl-alpha-D-muramoyl-L-alanyl-gamma-D-glutamyl-meso-2,6-diaminopimeloyl-D-alanyl-D-alanine + ADP + phosphate + H(+)</text>
        <dbReference type="Rhea" id="RHEA:28374"/>
        <dbReference type="ChEBI" id="CHEBI:15378"/>
        <dbReference type="ChEBI" id="CHEBI:30616"/>
        <dbReference type="ChEBI" id="CHEBI:43474"/>
        <dbReference type="ChEBI" id="CHEBI:57822"/>
        <dbReference type="ChEBI" id="CHEBI:61386"/>
        <dbReference type="ChEBI" id="CHEBI:83905"/>
        <dbReference type="ChEBI" id="CHEBI:456216"/>
        <dbReference type="EC" id="6.3.2.10"/>
    </reaction>
</comment>
<keyword evidence="9 10" id="KW-0961">Cell wall biogenesis/degradation</keyword>
<accession>A0A2C4PV60</accession>
<keyword evidence="8 10" id="KW-0131">Cell cycle</keyword>
<comment type="caution">
    <text evidence="15">The sequence shown here is derived from an EMBL/GenBank/DDBJ whole genome shotgun (WGS) entry which is preliminary data.</text>
</comment>
<reference evidence="16 18" key="2">
    <citation type="submission" date="2018-03" db="EMBL/GenBank/DDBJ databases">
        <title>Genotypic and phenotypic analysis of antagonistic Bacillus spp. isolated from rhizosphere soil of plants in Tibet.</title>
        <authorList>
            <person name="Borriss R."/>
            <person name="Lasch P."/>
            <person name="Wu L."/>
            <person name="Wu H."/>
            <person name="Gao X."/>
        </authorList>
    </citation>
    <scope>NUCLEOTIDE SEQUENCE [LARGE SCALE GENOMIC DNA]</scope>
    <source>
        <strain evidence="16 18">NMSW16</strain>
    </source>
</reference>
<dbReference type="Gene3D" id="3.40.1390.10">
    <property type="entry name" value="MurE/MurF, N-terminal domain"/>
    <property type="match status" value="1"/>
</dbReference>
<comment type="pathway">
    <text evidence="10 11">Cell wall biogenesis; peptidoglycan biosynthesis.</text>
</comment>
<dbReference type="HAMAP" id="MF_02019">
    <property type="entry name" value="MurF"/>
    <property type="match status" value="1"/>
</dbReference>
<evidence type="ECO:0000256" key="5">
    <source>
        <dbReference type="ARBA" id="ARBA00022840"/>
    </source>
</evidence>
<evidence type="ECO:0000256" key="11">
    <source>
        <dbReference type="RuleBase" id="RU004136"/>
    </source>
</evidence>
<evidence type="ECO:0000256" key="4">
    <source>
        <dbReference type="ARBA" id="ARBA00022741"/>
    </source>
</evidence>
<dbReference type="UniPathway" id="UPA00219"/>
<keyword evidence="5 10" id="KW-0067">ATP-binding</keyword>
<proteinExistence type="inferred from homology"/>
<keyword evidence="6 10" id="KW-0133">Cell shape</keyword>
<dbReference type="GO" id="GO:0005737">
    <property type="term" value="C:cytoplasm"/>
    <property type="evidence" value="ECO:0007669"/>
    <property type="project" value="UniProtKB-SubCell"/>
</dbReference>
<feature type="domain" description="Mur ligase C-terminal" evidence="13">
    <location>
        <begin position="320"/>
        <end position="447"/>
    </location>
</feature>
<evidence type="ECO:0000256" key="2">
    <source>
        <dbReference type="ARBA" id="ARBA00022598"/>
    </source>
</evidence>
<dbReference type="InterPro" id="IPR000713">
    <property type="entry name" value="Mur_ligase_N"/>
</dbReference>
<dbReference type="InterPro" id="IPR035911">
    <property type="entry name" value="MurE/MurF_N"/>
</dbReference>
<dbReference type="Proteomes" id="UP000239236">
    <property type="component" value="Unassembled WGS sequence"/>
</dbReference>
<dbReference type="InterPro" id="IPR036565">
    <property type="entry name" value="Mur-like_cat_sf"/>
</dbReference>
<dbReference type="Gene3D" id="3.90.190.20">
    <property type="entry name" value="Mur ligase, C-terminal domain"/>
    <property type="match status" value="1"/>
</dbReference>
<evidence type="ECO:0000259" key="14">
    <source>
        <dbReference type="Pfam" id="PF08245"/>
    </source>
</evidence>
<organism evidence="15 17">
    <name type="scientific">Bacillus wiedmannii</name>
    <dbReference type="NCBI Taxonomy" id="1890302"/>
    <lineage>
        <taxon>Bacteria</taxon>
        <taxon>Bacillati</taxon>
        <taxon>Bacillota</taxon>
        <taxon>Bacilli</taxon>
        <taxon>Bacillales</taxon>
        <taxon>Bacillaceae</taxon>
        <taxon>Bacillus</taxon>
        <taxon>Bacillus cereus group</taxon>
    </lineage>
</organism>
<sequence>MINRTLKQVEQMVNGTGLAEQYEGITIQGVSIDTRKIEKGNLYVPIQGERFDGHAFVDKAVENGAVATLWVKDVANPPENLPVIFVEDTLSALQMLAKNYRNQLDVKVIGVTGSNGKTSTKDIVTSLLATKFKVQKTEGNFNNHIGLPLTILNLEENTEVAVLEMGMSSRGEIEFLSKLARPNAAIITNIGEAHLMDLGSREAIAEAKLEIVTGLQEGGVFVYNGDEPLLTNRVPEMNLIAETVTFGDARANDYYPTTVALQATGTHFKMNRDENISFYLPVLGKHNVYNTLASMAIAKHFGVTWEEMKQGLVTLQMTGMRMEIVKTDSGLTIINDAYNASPTAMEAAFHLMNGLDGFAKKIVVLGDMLELGNQEVQFHYEVGKLIDPAKITYVFTYGKLGAQIAEGAKINFPIERVKAYDNKEELVKELQAVVDVKEDVVLIKASRGMKLEEVITMLK</sequence>
<evidence type="ECO:0000256" key="9">
    <source>
        <dbReference type="ARBA" id="ARBA00023316"/>
    </source>
</evidence>
<dbReference type="SUPFAM" id="SSF53244">
    <property type="entry name" value="MurD-like peptide ligases, peptide-binding domain"/>
    <property type="match status" value="1"/>
</dbReference>
<evidence type="ECO:0000256" key="3">
    <source>
        <dbReference type="ARBA" id="ARBA00022618"/>
    </source>
</evidence>
<dbReference type="Gene3D" id="3.40.1190.10">
    <property type="entry name" value="Mur-like, catalytic domain"/>
    <property type="match status" value="1"/>
</dbReference>
<dbReference type="InterPro" id="IPR036615">
    <property type="entry name" value="Mur_ligase_C_dom_sf"/>
</dbReference>
<reference evidence="15 17" key="1">
    <citation type="submission" date="2017-09" db="EMBL/GenBank/DDBJ databases">
        <title>Large-scale bioinformatics analysis of Bacillus genomes uncovers conserved roles of natural products in bacterial physiology.</title>
        <authorList>
            <consortium name="Agbiome Team Llc"/>
            <person name="Bleich R.M."/>
            <person name="Grubbs K.J."/>
            <person name="Santa Maria K.C."/>
            <person name="Allen S.E."/>
            <person name="Farag S."/>
            <person name="Shank E.A."/>
            <person name="Bowers A."/>
        </authorList>
    </citation>
    <scope>NUCLEOTIDE SEQUENCE [LARGE SCALE GENOMIC DNA]</scope>
    <source>
        <strain evidence="15 17">AFS044295</strain>
    </source>
</reference>
<comment type="similarity">
    <text evidence="10">Belongs to the MurCDEF family. MurF subfamily.</text>
</comment>
<evidence type="ECO:0000259" key="13">
    <source>
        <dbReference type="Pfam" id="PF02875"/>
    </source>
</evidence>
<evidence type="ECO:0000256" key="6">
    <source>
        <dbReference type="ARBA" id="ARBA00022960"/>
    </source>
</evidence>
<evidence type="ECO:0000259" key="12">
    <source>
        <dbReference type="Pfam" id="PF01225"/>
    </source>
</evidence>
<dbReference type="EMBL" id="PVRR01000010">
    <property type="protein sequence ID" value="PRT37139.1"/>
    <property type="molecule type" value="Genomic_DNA"/>
</dbReference>
<dbReference type="InterPro" id="IPR004101">
    <property type="entry name" value="Mur_ligase_C"/>
</dbReference>
<dbReference type="GO" id="GO:0051301">
    <property type="term" value="P:cell division"/>
    <property type="evidence" value="ECO:0007669"/>
    <property type="project" value="UniProtKB-KW"/>
</dbReference>
<keyword evidence="2 10" id="KW-0436">Ligase</keyword>
<dbReference type="Pfam" id="PF01225">
    <property type="entry name" value="Mur_ligase"/>
    <property type="match status" value="1"/>
</dbReference>
<feature type="domain" description="Mur ligase N-terminal catalytic" evidence="12">
    <location>
        <begin position="26"/>
        <end position="101"/>
    </location>
</feature>
<dbReference type="SUPFAM" id="SSF63418">
    <property type="entry name" value="MurE/MurF N-terminal domain"/>
    <property type="match status" value="1"/>
</dbReference>
<dbReference type="GO" id="GO:0071555">
    <property type="term" value="P:cell wall organization"/>
    <property type="evidence" value="ECO:0007669"/>
    <property type="project" value="UniProtKB-KW"/>
</dbReference>
<comment type="function">
    <text evidence="10 11">Involved in cell wall formation. Catalyzes the final step in the synthesis of UDP-N-acetylmuramoyl-pentapeptide, the precursor of murein.</text>
</comment>
<gene>
    <name evidence="10" type="primary">murF</name>
    <name evidence="16" type="ORF">C6357_26640</name>
    <name evidence="15" type="ORF">COF57_28145</name>
</gene>
<evidence type="ECO:0000313" key="15">
    <source>
        <dbReference type="EMBL" id="PHD56150.1"/>
    </source>
</evidence>
<keyword evidence="1 10" id="KW-0963">Cytoplasm</keyword>
<dbReference type="EMBL" id="NUSP01000040">
    <property type="protein sequence ID" value="PHD56150.1"/>
    <property type="molecule type" value="Genomic_DNA"/>
</dbReference>
<feature type="domain" description="Mur ligase central" evidence="14">
    <location>
        <begin position="111"/>
        <end position="298"/>
    </location>
</feature>